<accession>A0A239RSE8</accession>
<dbReference type="Pfam" id="PF01381">
    <property type="entry name" value="HTH_3"/>
    <property type="match status" value="1"/>
</dbReference>
<dbReference type="InterPro" id="IPR036286">
    <property type="entry name" value="LexA/Signal_pep-like_sf"/>
</dbReference>
<dbReference type="SUPFAM" id="SSF47413">
    <property type="entry name" value="lambda repressor-like DNA-binding domains"/>
    <property type="match status" value="1"/>
</dbReference>
<dbReference type="SMART" id="SM00530">
    <property type="entry name" value="HTH_XRE"/>
    <property type="match status" value="1"/>
</dbReference>
<dbReference type="InterPro" id="IPR015927">
    <property type="entry name" value="Peptidase_S24_S26A/B/C"/>
</dbReference>
<keyword evidence="3" id="KW-0804">Transcription</keyword>
<reference evidence="4 5" key="1">
    <citation type="submission" date="2017-06" db="EMBL/GenBank/DDBJ databases">
        <title>Complete Genome Sequence of the Carbazole-Degrading Bacterium Acinetobacter johnsonii IC001.</title>
        <authorList>
            <person name="Vejarano F."/>
            <person name="Suzuki-Minakuchi C."/>
            <person name="Ohtsubo Y."/>
            <person name="Tsuda M."/>
            <person name="Okada K."/>
            <person name="Nojiri H."/>
        </authorList>
    </citation>
    <scope>NUCLEOTIDE SEQUENCE [LARGE SCALE GENOMIC DNA]</scope>
    <source>
        <strain evidence="4 5">IC001</strain>
    </source>
</reference>
<dbReference type="PANTHER" id="PTHR40661:SF3">
    <property type="entry name" value="FELS-1 PROPHAGE TRANSCRIPTIONAL REGULATOR"/>
    <property type="match status" value="1"/>
</dbReference>
<protein>
    <submittedName>
        <fullName evidence="4">DNA-binding protein</fullName>
    </submittedName>
</protein>
<dbReference type="PROSITE" id="PS50943">
    <property type="entry name" value="HTH_CROC1"/>
    <property type="match status" value="1"/>
</dbReference>
<dbReference type="GO" id="GO:0003677">
    <property type="term" value="F:DNA binding"/>
    <property type="evidence" value="ECO:0007669"/>
    <property type="project" value="UniProtKB-KW"/>
</dbReference>
<name>A0A239RSE8_ACIJO</name>
<dbReference type="PANTHER" id="PTHR40661">
    <property type="match status" value="1"/>
</dbReference>
<dbReference type="SUPFAM" id="SSF51306">
    <property type="entry name" value="LexA/Signal peptidase"/>
    <property type="match status" value="1"/>
</dbReference>
<dbReference type="InterPro" id="IPR039418">
    <property type="entry name" value="LexA-like"/>
</dbReference>
<dbReference type="Gene3D" id="1.10.260.40">
    <property type="entry name" value="lambda repressor-like DNA-binding domains"/>
    <property type="match status" value="1"/>
</dbReference>
<evidence type="ECO:0000313" key="4">
    <source>
        <dbReference type="EMBL" id="AZN65213.1"/>
    </source>
</evidence>
<keyword evidence="2 4" id="KW-0238">DNA-binding</keyword>
<evidence type="ECO:0000256" key="1">
    <source>
        <dbReference type="ARBA" id="ARBA00023015"/>
    </source>
</evidence>
<dbReference type="Pfam" id="PF00717">
    <property type="entry name" value="Peptidase_S24"/>
    <property type="match status" value="1"/>
</dbReference>
<dbReference type="Proteomes" id="UP000276980">
    <property type="component" value="Chromosome"/>
</dbReference>
<dbReference type="InterPro" id="IPR010982">
    <property type="entry name" value="Lambda_DNA-bd_dom_sf"/>
</dbReference>
<dbReference type="CDD" id="cd06529">
    <property type="entry name" value="S24_LexA-like"/>
    <property type="match status" value="1"/>
</dbReference>
<dbReference type="CDD" id="cd00093">
    <property type="entry name" value="HTH_XRE"/>
    <property type="match status" value="1"/>
</dbReference>
<organism evidence="4 5">
    <name type="scientific">Acinetobacter johnsonii</name>
    <dbReference type="NCBI Taxonomy" id="40214"/>
    <lineage>
        <taxon>Bacteria</taxon>
        <taxon>Pseudomonadati</taxon>
        <taxon>Pseudomonadota</taxon>
        <taxon>Gammaproteobacteria</taxon>
        <taxon>Moraxellales</taxon>
        <taxon>Moraxellaceae</taxon>
        <taxon>Acinetobacter</taxon>
    </lineage>
</organism>
<dbReference type="InterPro" id="IPR001387">
    <property type="entry name" value="Cro/C1-type_HTH"/>
</dbReference>
<evidence type="ECO:0000256" key="3">
    <source>
        <dbReference type="ARBA" id="ARBA00023163"/>
    </source>
</evidence>
<gene>
    <name evidence="4" type="ORF">CFH90_14760</name>
</gene>
<dbReference type="RefSeq" id="WP_094148299.1">
    <property type="nucleotide sequence ID" value="NZ_CP022298.1"/>
</dbReference>
<evidence type="ECO:0000256" key="2">
    <source>
        <dbReference type="ARBA" id="ARBA00023125"/>
    </source>
</evidence>
<dbReference type="EMBL" id="CP022298">
    <property type="protein sequence ID" value="AZN65213.1"/>
    <property type="molecule type" value="Genomic_DNA"/>
</dbReference>
<sequence>MEDTYSTIGSRIRKLRKDKKLTQKDVAKILGVSDAAIVHWEKDLNTPKLEHLTILAPTLNTTVDYIMYGKTESEENVKEYRPITRMLPVLTHVQCGSMTNVRSISPHEIEQWLPGPPEAGKNGYYLITQGVSNSPYFNDGEFICIDPDVDFNSVQTGEMIVVCQDDEATFKALVRDFNKIYLKALNENFQPNIIPLKENAEYKGKYVGKFTPSKKFI</sequence>
<dbReference type="AlphaFoldDB" id="A0A239RSE8"/>
<keyword evidence="1" id="KW-0805">Transcription regulation</keyword>
<dbReference type="Gene3D" id="2.10.109.10">
    <property type="entry name" value="Umud Fragment, subunit A"/>
    <property type="match status" value="1"/>
</dbReference>
<evidence type="ECO:0000313" key="5">
    <source>
        <dbReference type="Proteomes" id="UP000276980"/>
    </source>
</evidence>
<proteinExistence type="predicted"/>